<feature type="binding site" evidence="4">
    <location>
        <begin position="132"/>
        <end position="133"/>
    </location>
    <ligand>
        <name>acetyl-CoA</name>
        <dbReference type="ChEBI" id="CHEBI:57288"/>
    </ligand>
</feature>
<sequence>MTGAPQHDPSRRDDAPAWTVREGTEKDHPEAVGVFCEALNLSAREILDNQRDHPTIEHDRTLLAVDGDRVVGTALSNGFEMTMPGGPRRVAGVTGVGVWPTYRRRGVLSALMRRQLADVRDRGENLSVLWASEGGIYARFGYGLAFRETNATLQRAHARLRPDAPRDPSLTLELAETAEVRQEVERVYREALPQRAGQLARDEHWWSLMLQDKEAGGPGRLRAALVRGPDGPLGYALYRVVDRWEDGLASGRVVVRELVSVSTAARVALYEHLLDRDLTSEAVFEKLPGDDPLTVLLADPRRLVRRDFDALWVRLVDLSGALSDRPYAVPVDTVLEVADRYAPWNAGRWRLEADTGGARVSPTEAAPDLALDASHLGAAYLGRRTLTAFADAGLLTEHAPGAAARLDTALHAPRAPFCGTDF</sequence>
<evidence type="ECO:0000256" key="3">
    <source>
        <dbReference type="ARBA" id="ARBA00023315"/>
    </source>
</evidence>
<dbReference type="GO" id="GO:0016746">
    <property type="term" value="F:acyltransferase activity"/>
    <property type="evidence" value="ECO:0007669"/>
    <property type="project" value="UniProtKB-KW"/>
</dbReference>
<dbReference type="EC" id="2.3.1.-" evidence="6"/>
<dbReference type="InterPro" id="IPR036527">
    <property type="entry name" value="SCP2_sterol-bd_dom_sf"/>
</dbReference>
<feature type="domain" description="N-acetyltransferase" evidence="5">
    <location>
        <begin position="18"/>
        <end position="165"/>
    </location>
</feature>
<keyword evidence="3 4" id="KW-0012">Acyltransferase</keyword>
<evidence type="ECO:0000256" key="4">
    <source>
        <dbReference type="HAMAP-Rule" id="MF_01812"/>
    </source>
</evidence>
<comment type="similarity">
    <text evidence="1 4">Belongs to the acetyltransferase Eis family.</text>
</comment>
<dbReference type="InterPro" id="IPR041380">
    <property type="entry name" value="Acetyltransf_17"/>
</dbReference>
<gene>
    <name evidence="6" type="ORF">KGD83_16850</name>
</gene>
<dbReference type="InterPro" id="IPR022902">
    <property type="entry name" value="NAcTrfase_Eis"/>
</dbReference>
<name>A0ABX8BXV3_9ACTN</name>
<dbReference type="CDD" id="cd04301">
    <property type="entry name" value="NAT_SF"/>
    <property type="match status" value="1"/>
</dbReference>
<dbReference type="SUPFAM" id="SSF55729">
    <property type="entry name" value="Acyl-CoA N-acyltransferases (Nat)"/>
    <property type="match status" value="1"/>
</dbReference>
<dbReference type="NCBIfam" id="NF002367">
    <property type="entry name" value="PRK01346.1-4"/>
    <property type="match status" value="1"/>
</dbReference>
<dbReference type="PANTHER" id="PTHR37817:SF1">
    <property type="entry name" value="N-ACETYLTRANSFERASE EIS"/>
    <property type="match status" value="1"/>
</dbReference>
<feature type="active site" description="Proton donor" evidence="4">
    <location>
        <position position="137"/>
    </location>
</feature>
<feature type="binding site" evidence="4">
    <location>
        <begin position="96"/>
        <end position="98"/>
    </location>
    <ligand>
        <name>acetyl-CoA</name>
        <dbReference type="ChEBI" id="CHEBI:57288"/>
    </ligand>
</feature>
<dbReference type="InterPro" id="IPR025559">
    <property type="entry name" value="Eis_dom"/>
</dbReference>
<keyword evidence="7" id="KW-1185">Reference proteome</keyword>
<protein>
    <submittedName>
        <fullName evidence="6">GNAT family N-acetyltransferase</fullName>
        <ecNumber evidence="6">2.3.1.-</ecNumber>
    </submittedName>
</protein>
<dbReference type="PROSITE" id="PS51186">
    <property type="entry name" value="GNAT"/>
    <property type="match status" value="1"/>
</dbReference>
<feature type="binding site" evidence="4">
    <location>
        <begin position="104"/>
        <end position="109"/>
    </location>
    <ligand>
        <name>acetyl-CoA</name>
        <dbReference type="ChEBI" id="CHEBI:57288"/>
    </ligand>
</feature>
<dbReference type="SUPFAM" id="SSF55718">
    <property type="entry name" value="SCP-like"/>
    <property type="match status" value="1"/>
</dbReference>
<dbReference type="InterPro" id="IPR000182">
    <property type="entry name" value="GNAT_dom"/>
</dbReference>
<accession>A0ABX8BXV3</accession>
<proteinExistence type="inferred from homology"/>
<dbReference type="InterPro" id="IPR016181">
    <property type="entry name" value="Acyl_CoA_acyltransferase"/>
</dbReference>
<dbReference type="Pfam" id="PF13530">
    <property type="entry name" value="SCP2_2"/>
    <property type="match status" value="1"/>
</dbReference>
<feature type="active site" description="Proton acceptor; via carboxylate" evidence="4">
    <location>
        <position position="422"/>
    </location>
</feature>
<organism evidence="6 7">
    <name type="scientific">Nocardiopsis akebiae</name>
    <dbReference type="NCBI Taxonomy" id="2831968"/>
    <lineage>
        <taxon>Bacteria</taxon>
        <taxon>Bacillati</taxon>
        <taxon>Actinomycetota</taxon>
        <taxon>Actinomycetes</taxon>
        <taxon>Streptosporangiales</taxon>
        <taxon>Nocardiopsidaceae</taxon>
        <taxon>Nocardiopsis</taxon>
    </lineage>
</organism>
<evidence type="ECO:0000256" key="1">
    <source>
        <dbReference type="ARBA" id="ARBA00009213"/>
    </source>
</evidence>
<dbReference type="RefSeq" id="WP_212640106.1">
    <property type="nucleotide sequence ID" value="NZ_CP074132.1"/>
</dbReference>
<dbReference type="PANTHER" id="PTHR37817">
    <property type="entry name" value="N-ACETYLTRANSFERASE EIS"/>
    <property type="match status" value="1"/>
</dbReference>
<dbReference type="EMBL" id="CP074132">
    <property type="protein sequence ID" value="QUX27020.1"/>
    <property type="molecule type" value="Genomic_DNA"/>
</dbReference>
<dbReference type="Pfam" id="PF13527">
    <property type="entry name" value="Acetyltransf_9"/>
    <property type="match status" value="1"/>
</dbReference>
<evidence type="ECO:0000313" key="7">
    <source>
        <dbReference type="Proteomes" id="UP000678016"/>
    </source>
</evidence>
<dbReference type="Gene3D" id="3.30.1050.10">
    <property type="entry name" value="SCP2 sterol-binding domain"/>
    <property type="match status" value="1"/>
</dbReference>
<comment type="subunit">
    <text evidence="4">Homohexamer; trimer of dimers.</text>
</comment>
<evidence type="ECO:0000259" key="5">
    <source>
        <dbReference type="PROSITE" id="PS51186"/>
    </source>
</evidence>
<dbReference type="Proteomes" id="UP000678016">
    <property type="component" value="Chromosome"/>
</dbReference>
<reference evidence="7" key="1">
    <citation type="submission" date="2021-05" db="EMBL/GenBank/DDBJ databases">
        <title>Direct Submission.</title>
        <authorList>
            <person name="Li K."/>
            <person name="Gao J."/>
        </authorList>
    </citation>
    <scope>NUCLEOTIDE SEQUENCE [LARGE SCALE GENOMIC DNA]</scope>
    <source>
        <strain evidence="7">HDS12</strain>
    </source>
</reference>
<dbReference type="Gene3D" id="3.40.630.30">
    <property type="match status" value="2"/>
</dbReference>
<dbReference type="InterPro" id="IPR051554">
    <property type="entry name" value="Acetyltransferase_Eis"/>
</dbReference>
<keyword evidence="2 4" id="KW-0808">Transferase</keyword>
<dbReference type="HAMAP" id="MF_01812">
    <property type="entry name" value="Eis"/>
    <property type="match status" value="1"/>
</dbReference>
<dbReference type="Pfam" id="PF17668">
    <property type="entry name" value="Acetyltransf_17"/>
    <property type="match status" value="1"/>
</dbReference>
<evidence type="ECO:0000256" key="2">
    <source>
        <dbReference type="ARBA" id="ARBA00022679"/>
    </source>
</evidence>
<evidence type="ECO:0000313" key="6">
    <source>
        <dbReference type="EMBL" id="QUX27020.1"/>
    </source>
</evidence>